<keyword evidence="4" id="KW-1185">Reference proteome</keyword>
<dbReference type="PANTHER" id="PTHR33112">
    <property type="entry name" value="DOMAIN PROTEIN, PUTATIVE-RELATED"/>
    <property type="match status" value="1"/>
</dbReference>
<evidence type="ECO:0000313" key="3">
    <source>
        <dbReference type="EMBL" id="RWA10852.1"/>
    </source>
</evidence>
<reference evidence="3 4" key="1">
    <citation type="submission" date="2018-12" db="EMBL/GenBank/DDBJ databases">
        <title>Draft genome sequence of Xylaria grammica IHI A82.</title>
        <authorList>
            <person name="Buettner E."/>
            <person name="Kellner H."/>
        </authorList>
    </citation>
    <scope>NUCLEOTIDE SEQUENCE [LARGE SCALE GENOMIC DNA]</scope>
    <source>
        <strain evidence="3 4">IHI A82</strain>
    </source>
</reference>
<gene>
    <name evidence="3" type="ORF">EKO27_g4270</name>
</gene>
<dbReference type="InterPro" id="IPR010730">
    <property type="entry name" value="HET"/>
</dbReference>
<dbReference type="AlphaFoldDB" id="A0A439D8X3"/>
<dbReference type="STRING" id="363999.A0A439D8X3"/>
<accession>A0A439D8X3</accession>
<feature type="region of interest" description="Disordered" evidence="1">
    <location>
        <begin position="1"/>
        <end position="23"/>
    </location>
</feature>
<dbReference type="EMBL" id="RYZI01000099">
    <property type="protein sequence ID" value="RWA10852.1"/>
    <property type="molecule type" value="Genomic_DNA"/>
</dbReference>
<evidence type="ECO:0000256" key="1">
    <source>
        <dbReference type="SAM" id="MobiDB-lite"/>
    </source>
</evidence>
<feature type="domain" description="Heterokaryon incompatibility" evidence="2">
    <location>
        <begin position="335"/>
        <end position="449"/>
    </location>
</feature>
<dbReference type="Pfam" id="PF06985">
    <property type="entry name" value="HET"/>
    <property type="match status" value="1"/>
</dbReference>
<evidence type="ECO:0000313" key="4">
    <source>
        <dbReference type="Proteomes" id="UP000286045"/>
    </source>
</evidence>
<proteinExistence type="predicted"/>
<protein>
    <recommendedName>
        <fullName evidence="2">Heterokaryon incompatibility domain-containing protein</fullName>
    </recommendedName>
</protein>
<feature type="compositionally biased region" description="Basic and acidic residues" evidence="1">
    <location>
        <begin position="10"/>
        <end position="23"/>
    </location>
</feature>
<organism evidence="3 4">
    <name type="scientific">Xylaria grammica</name>
    <dbReference type="NCBI Taxonomy" id="363999"/>
    <lineage>
        <taxon>Eukaryota</taxon>
        <taxon>Fungi</taxon>
        <taxon>Dikarya</taxon>
        <taxon>Ascomycota</taxon>
        <taxon>Pezizomycotina</taxon>
        <taxon>Sordariomycetes</taxon>
        <taxon>Xylariomycetidae</taxon>
        <taxon>Xylariales</taxon>
        <taxon>Xylariaceae</taxon>
        <taxon>Xylaria</taxon>
    </lineage>
</organism>
<name>A0A439D8X3_9PEZI</name>
<evidence type="ECO:0000259" key="2">
    <source>
        <dbReference type="Pfam" id="PF06985"/>
    </source>
</evidence>
<dbReference type="PANTHER" id="PTHR33112:SF16">
    <property type="entry name" value="HETEROKARYON INCOMPATIBILITY DOMAIN-CONTAINING PROTEIN"/>
    <property type="match status" value="1"/>
</dbReference>
<sequence length="778" mass="87091">MDAPAVTLRDQARPTCNEHREKDTSSTIDIAESLTRRSSLARVLPGCRPCGLNWDECILEPSVETDEILTVRVQLDKLPVWVMRLNKKDGLVRCNLQELEILRWIAEGQAQNIDFNPAVEYVPQRRYLCIFPHRVGEAHDVLEIIPGMTPEELHEIGEEASQHRSVLLCPVPAPNCVQNPLHRGVSKEVHQLATQWPLRQIISSPSEEGILDISPVVICRNSSTPLNGQCAVFAQQPKQGTCNTDLPAEIRSSISLQDVGATPKYVIQKGRNNPDIALHSSWHNDILGVAQRAVLKCQYRSATVLPTNLYDATSRIVRTKDDMSGTEAESIHFLALSYCWEEWPEDVSLKNHLFELSQRLGVRYFWVDRLCVNQNDAKDKAREVPRMRDYYQGASGCIVLTGPDVKPFNCVPQHSGAILSSFQQILLNKEAIESLASCKWVTRVWTLQEALLSRQLIYVVQKQLIDGDFISELVAYLTTGGESVSRETDEWFGGYGCYRWNGRTPSVVSPRQFRMDQTPGKLVIIRSIFGGQQQFNELQRAGHGRVLVSFEEALALCTNRSATEREDIIYGILGVSEGGEKVEVEYGNICWRTMLDRLGRVGMLTERLLASPTVNKRPGLSWLPESGAGYGPFLHGEPLAAAVKRPVLAWPGKELVVTGVRFEWSGAKCEEEKFINIHGLPCSLVRGEISFPDAPGLRASVGGTSQVLFTPERLQGTHVMLCEGIDKNTEDTVAMRVNGNIESGRIYREDGYVLELHRWLQGDPASLQGKRWTFSNES</sequence>
<comment type="caution">
    <text evidence="3">The sequence shown here is derived from an EMBL/GenBank/DDBJ whole genome shotgun (WGS) entry which is preliminary data.</text>
</comment>
<dbReference type="Proteomes" id="UP000286045">
    <property type="component" value="Unassembled WGS sequence"/>
</dbReference>